<keyword evidence="6 12" id="KW-1133">Transmembrane helix</keyword>
<keyword evidence="11" id="KW-0175">Coiled coil</keyword>
<dbReference type="SMART" id="SM00283">
    <property type="entry name" value="MA"/>
    <property type="match status" value="1"/>
</dbReference>
<dbReference type="PANTHER" id="PTHR32089:SF39">
    <property type="entry name" value="METHYL-ACCEPTING CHEMOTAXIS PROTEIN HLYB"/>
    <property type="match status" value="1"/>
</dbReference>
<dbReference type="RefSeq" id="WP_013868325.1">
    <property type="nucleotide sequence ID" value="NZ_AJYS02000153.1"/>
</dbReference>
<keyword evidence="7 12" id="KW-0472">Membrane</keyword>
<feature type="transmembrane region" description="Helical" evidence="12">
    <location>
        <begin position="165"/>
        <end position="188"/>
    </location>
</feature>
<evidence type="ECO:0000259" key="13">
    <source>
        <dbReference type="PROSITE" id="PS50111"/>
    </source>
</evidence>
<dbReference type="EMBL" id="AJYS02000153">
    <property type="protein sequence ID" value="OEE37225.1"/>
    <property type="molecule type" value="Genomic_DNA"/>
</dbReference>
<sequence length="522" mass="56909">MRLSISRLVVASASLLSVVSLIAISYALWSKSATVMYSLSAQTYQQMAASLAENVATSVRFNKVESLEERVKVAVDSSNKELKHIAVFLADGSLFYQLNEKSVSPSGVNIKNALTQASTNAIIIEQSTQHVIIINPLTSGKEAKLVGYLVTQWQFDKVNAISKELGLWAISIGITFVLITFIGLFFILRSALLHPLNQLKNLCESLASGRCDLKQRIPFNKDNELGDLATAINMFIEKVEHTFHPIEQNICNVTDVTKAVERQVKQLEHNINGQQREIAQSVQIGEGARQSIASVTENINTASLSLQQAVISGQESQQQLKHALSENKNLAEKSQVTAKTAESLNAQVEKVTDILQIIRTIADQTNLLALNAAIEAARAGENGRGFAVVADEVRNLAEKTSSSTNQVEEILTVLSNFSKDLIGYMGESVNASMSCVEAIESSNELVSQAIKDVNQANNANHLAVNSSDEQLSHVEDLLTQLSNLNQHSLELLNDSKVMSDCSKELFQKAQATSLSLSKFSAH</sequence>
<keyword evidence="16" id="KW-1185">Reference proteome</keyword>
<comment type="subcellular location">
    <subcellularLocation>
        <location evidence="1">Cell membrane</location>
        <topology evidence="1">Multi-pass membrane protein</topology>
    </subcellularLocation>
</comment>
<comment type="caution">
    <text evidence="15">The sequence shown here is derived from an EMBL/GenBank/DDBJ whole genome shotgun (WGS) entry which is preliminary data.</text>
</comment>
<evidence type="ECO:0000256" key="10">
    <source>
        <dbReference type="PROSITE-ProRule" id="PRU00284"/>
    </source>
</evidence>
<dbReference type="AlphaFoldDB" id="A0A853R5P1"/>
<evidence type="ECO:0000256" key="7">
    <source>
        <dbReference type="ARBA" id="ARBA00023136"/>
    </source>
</evidence>
<dbReference type="PANTHER" id="PTHR32089">
    <property type="entry name" value="METHYL-ACCEPTING CHEMOTAXIS PROTEIN MCPB"/>
    <property type="match status" value="1"/>
</dbReference>
<gene>
    <name evidence="15" type="ORF">A1QS_16245</name>
</gene>
<proteinExistence type="inferred from homology"/>
<dbReference type="InterPro" id="IPR004089">
    <property type="entry name" value="MCPsignal_dom"/>
</dbReference>
<dbReference type="Proteomes" id="UP000094808">
    <property type="component" value="Unassembled WGS sequence"/>
</dbReference>
<dbReference type="GO" id="GO:0007165">
    <property type="term" value="P:signal transduction"/>
    <property type="evidence" value="ECO:0007669"/>
    <property type="project" value="UniProtKB-KW"/>
</dbReference>
<dbReference type="Gene3D" id="1.10.287.950">
    <property type="entry name" value="Methyl-accepting chemotaxis protein"/>
    <property type="match status" value="1"/>
</dbReference>
<evidence type="ECO:0000256" key="1">
    <source>
        <dbReference type="ARBA" id="ARBA00004651"/>
    </source>
</evidence>
<dbReference type="SMART" id="SM00304">
    <property type="entry name" value="HAMP"/>
    <property type="match status" value="1"/>
</dbReference>
<evidence type="ECO:0000256" key="11">
    <source>
        <dbReference type="SAM" id="Coils"/>
    </source>
</evidence>
<evidence type="ECO:0000256" key="2">
    <source>
        <dbReference type="ARBA" id="ARBA00022475"/>
    </source>
</evidence>
<feature type="coiled-coil region" evidence="11">
    <location>
        <begin position="257"/>
        <end position="284"/>
    </location>
</feature>
<evidence type="ECO:0000256" key="3">
    <source>
        <dbReference type="ARBA" id="ARBA00022481"/>
    </source>
</evidence>
<dbReference type="SUPFAM" id="SSF58104">
    <property type="entry name" value="Methyl-accepting chemotaxis protein (MCP) signaling domain"/>
    <property type="match status" value="1"/>
</dbReference>
<dbReference type="Pfam" id="PF00672">
    <property type="entry name" value="HAMP"/>
    <property type="match status" value="1"/>
</dbReference>
<evidence type="ECO:0000259" key="14">
    <source>
        <dbReference type="PROSITE" id="PS50885"/>
    </source>
</evidence>
<dbReference type="Pfam" id="PF00015">
    <property type="entry name" value="MCPsignal"/>
    <property type="match status" value="1"/>
</dbReference>
<dbReference type="GeneID" id="83858592"/>
<evidence type="ECO:0000256" key="5">
    <source>
        <dbReference type="ARBA" id="ARBA00022692"/>
    </source>
</evidence>
<dbReference type="GO" id="GO:0005886">
    <property type="term" value="C:plasma membrane"/>
    <property type="evidence" value="ECO:0007669"/>
    <property type="project" value="UniProtKB-SubCell"/>
</dbReference>
<reference evidence="15 16" key="1">
    <citation type="journal article" date="2012" name="Science">
        <title>Ecological populations of bacteria act as socially cohesive units of antibiotic production and resistance.</title>
        <authorList>
            <person name="Cordero O.X."/>
            <person name="Wildschutte H."/>
            <person name="Kirkup B."/>
            <person name="Proehl S."/>
            <person name="Ngo L."/>
            <person name="Hussain F."/>
            <person name="Le Roux F."/>
            <person name="Mincer T."/>
            <person name="Polz M.F."/>
        </authorList>
    </citation>
    <scope>NUCLEOTIDE SEQUENCE [LARGE SCALE GENOMIC DNA]</scope>
    <source>
        <strain evidence="15 16">FS-238</strain>
    </source>
</reference>
<accession>A0A853R5P1</accession>
<organism evidence="15 16">
    <name type="scientific">Vibrio ordalii FS-238</name>
    <dbReference type="NCBI Taxonomy" id="617133"/>
    <lineage>
        <taxon>Bacteria</taxon>
        <taxon>Pseudomonadati</taxon>
        <taxon>Pseudomonadota</taxon>
        <taxon>Gammaproteobacteria</taxon>
        <taxon>Vibrionales</taxon>
        <taxon>Vibrionaceae</taxon>
        <taxon>Vibrio</taxon>
    </lineage>
</organism>
<comment type="similarity">
    <text evidence="9">Belongs to the methyl-accepting chemotaxis (MCP) protein family.</text>
</comment>
<keyword evidence="3" id="KW-0488">Methylation</keyword>
<evidence type="ECO:0000256" key="9">
    <source>
        <dbReference type="ARBA" id="ARBA00029447"/>
    </source>
</evidence>
<keyword evidence="8 10" id="KW-0807">Transducer</keyword>
<evidence type="ECO:0000256" key="4">
    <source>
        <dbReference type="ARBA" id="ARBA00022500"/>
    </source>
</evidence>
<evidence type="ECO:0000256" key="8">
    <source>
        <dbReference type="ARBA" id="ARBA00023224"/>
    </source>
</evidence>
<keyword evidence="2" id="KW-1003">Cell membrane</keyword>
<evidence type="ECO:0000256" key="12">
    <source>
        <dbReference type="SAM" id="Phobius"/>
    </source>
</evidence>
<dbReference type="GO" id="GO:0006935">
    <property type="term" value="P:chemotaxis"/>
    <property type="evidence" value="ECO:0007669"/>
    <property type="project" value="UniProtKB-KW"/>
</dbReference>
<dbReference type="PROSITE" id="PS50111">
    <property type="entry name" value="CHEMOTAXIS_TRANSDUC_2"/>
    <property type="match status" value="1"/>
</dbReference>
<protein>
    <submittedName>
        <fullName evidence="15">Chemotaxis protein</fullName>
    </submittedName>
</protein>
<name>A0A853R5P1_9VIBR</name>
<feature type="domain" description="Methyl-accepting transducer" evidence="13">
    <location>
        <begin position="249"/>
        <end position="485"/>
    </location>
</feature>
<evidence type="ECO:0000256" key="6">
    <source>
        <dbReference type="ARBA" id="ARBA00022989"/>
    </source>
</evidence>
<evidence type="ECO:0000313" key="15">
    <source>
        <dbReference type="EMBL" id="OEE37225.1"/>
    </source>
</evidence>
<evidence type="ECO:0000313" key="16">
    <source>
        <dbReference type="Proteomes" id="UP000094808"/>
    </source>
</evidence>
<dbReference type="InterPro" id="IPR003660">
    <property type="entry name" value="HAMP_dom"/>
</dbReference>
<keyword evidence="5 12" id="KW-0812">Transmembrane</keyword>
<dbReference type="CDD" id="cd06225">
    <property type="entry name" value="HAMP"/>
    <property type="match status" value="1"/>
</dbReference>
<keyword evidence="4" id="KW-0145">Chemotaxis</keyword>
<dbReference type="PROSITE" id="PS50885">
    <property type="entry name" value="HAMP"/>
    <property type="match status" value="1"/>
</dbReference>
<feature type="domain" description="HAMP" evidence="14">
    <location>
        <begin position="190"/>
        <end position="244"/>
    </location>
</feature>